<reference evidence="1 2" key="1">
    <citation type="submission" date="2023-07" db="EMBL/GenBank/DDBJ databases">
        <title>Genomic Encyclopedia of Type Strains, Phase IV (KMG-IV): sequencing the most valuable type-strain genomes for metagenomic binning, comparative biology and taxonomic classification.</title>
        <authorList>
            <person name="Goeker M."/>
        </authorList>
    </citation>
    <scope>NUCLEOTIDE SEQUENCE [LARGE SCALE GENOMIC DNA]</scope>
    <source>
        <strain evidence="1 2">DSM 45903</strain>
    </source>
</reference>
<evidence type="ECO:0000313" key="2">
    <source>
        <dbReference type="Proteomes" id="UP001185012"/>
    </source>
</evidence>
<dbReference type="EMBL" id="JAVDQG010000010">
    <property type="protein sequence ID" value="MDR6227510.1"/>
    <property type="molecule type" value="Genomic_DNA"/>
</dbReference>
<accession>A0ABU1IRT3</accession>
<evidence type="ECO:0000313" key="1">
    <source>
        <dbReference type="EMBL" id="MDR6227510.1"/>
    </source>
</evidence>
<dbReference type="Proteomes" id="UP001185012">
    <property type="component" value="Unassembled WGS sequence"/>
</dbReference>
<protein>
    <submittedName>
        <fullName evidence="1">Uncharacterized protein</fullName>
    </submittedName>
</protein>
<proteinExistence type="predicted"/>
<name>A0ABU1IRT3_9BACL</name>
<sequence>MMHLFFTISEKDRPMEGERINSSPVYPPFGVEDYRANPLKKGFRYKNVINRLQNPVPI</sequence>
<keyword evidence="2" id="KW-1185">Reference proteome</keyword>
<organism evidence="1 2">
    <name type="scientific">Desmospora profundinema</name>
    <dbReference type="NCBI Taxonomy" id="1571184"/>
    <lineage>
        <taxon>Bacteria</taxon>
        <taxon>Bacillati</taxon>
        <taxon>Bacillota</taxon>
        <taxon>Bacilli</taxon>
        <taxon>Bacillales</taxon>
        <taxon>Thermoactinomycetaceae</taxon>
        <taxon>Desmospora</taxon>
    </lineage>
</organism>
<gene>
    <name evidence="1" type="ORF">JOE21_003533</name>
</gene>
<comment type="caution">
    <text evidence="1">The sequence shown here is derived from an EMBL/GenBank/DDBJ whole genome shotgun (WGS) entry which is preliminary data.</text>
</comment>